<feature type="signal peptide" evidence="1">
    <location>
        <begin position="1"/>
        <end position="23"/>
    </location>
</feature>
<evidence type="ECO:0000313" key="2">
    <source>
        <dbReference type="EMBL" id="JAP86396.1"/>
    </source>
</evidence>
<organism evidence="2">
    <name type="scientific">Rhipicephalus appendiculatus</name>
    <name type="common">Brown ear tick</name>
    <dbReference type="NCBI Taxonomy" id="34631"/>
    <lineage>
        <taxon>Eukaryota</taxon>
        <taxon>Metazoa</taxon>
        <taxon>Ecdysozoa</taxon>
        <taxon>Arthropoda</taxon>
        <taxon>Chelicerata</taxon>
        <taxon>Arachnida</taxon>
        <taxon>Acari</taxon>
        <taxon>Parasitiformes</taxon>
        <taxon>Ixodida</taxon>
        <taxon>Ixodoidea</taxon>
        <taxon>Ixodidae</taxon>
        <taxon>Rhipicephalinae</taxon>
        <taxon>Rhipicephalus</taxon>
        <taxon>Rhipicephalus</taxon>
    </lineage>
</organism>
<dbReference type="SUPFAM" id="SSF50814">
    <property type="entry name" value="Lipocalins"/>
    <property type="match status" value="1"/>
</dbReference>
<dbReference type="Pfam" id="PF02098">
    <property type="entry name" value="His_binding"/>
    <property type="match status" value="1"/>
</dbReference>
<dbReference type="AlphaFoldDB" id="A0A131Z7H8"/>
<reference evidence="2" key="1">
    <citation type="journal article" date="2016" name="Ticks Tick Borne Dis.">
        <title>De novo assembly and annotation of the salivary gland transcriptome of Rhipicephalus appendiculatus male and female ticks during blood feeding.</title>
        <authorList>
            <person name="de Castro M.H."/>
            <person name="de Klerk D."/>
            <person name="Pienaar R."/>
            <person name="Latif A.A."/>
            <person name="Rees D.J."/>
            <person name="Mans B.J."/>
        </authorList>
    </citation>
    <scope>NUCLEOTIDE SEQUENCE</scope>
    <source>
        <tissue evidence="2">Salivary glands</tissue>
    </source>
</reference>
<dbReference type="InterPro" id="IPR012674">
    <property type="entry name" value="Calycin"/>
</dbReference>
<keyword evidence="1" id="KW-0732">Signal</keyword>
<protein>
    <submittedName>
        <fullName evidence="2">Lipocalin</fullName>
    </submittedName>
</protein>
<feature type="chain" id="PRO_5007287013" evidence="1">
    <location>
        <begin position="24"/>
        <end position="180"/>
    </location>
</feature>
<accession>A0A131Z7H8</accession>
<dbReference type="InterPro" id="IPR002970">
    <property type="entry name" value="Tick_his-bd"/>
</dbReference>
<name>A0A131Z7H8_RHIAP</name>
<dbReference type="EMBL" id="GEDV01002161">
    <property type="protein sequence ID" value="JAP86396.1"/>
    <property type="molecule type" value="Transcribed_RNA"/>
</dbReference>
<dbReference type="Gene3D" id="2.40.128.20">
    <property type="match status" value="1"/>
</dbReference>
<dbReference type="GO" id="GO:0043176">
    <property type="term" value="F:amine binding"/>
    <property type="evidence" value="ECO:0007669"/>
    <property type="project" value="InterPro"/>
</dbReference>
<dbReference type="GO" id="GO:0030682">
    <property type="term" value="P:symbiont-mediated perturbation of host defenses"/>
    <property type="evidence" value="ECO:0007669"/>
    <property type="project" value="InterPro"/>
</dbReference>
<proteinExistence type="predicted"/>
<evidence type="ECO:0000256" key="1">
    <source>
        <dbReference type="SAM" id="SignalP"/>
    </source>
</evidence>
<sequence>MLSFGITFALTLAIGEFLDVTQSSEKLRRPYLEDLMEALKANRLSWLKKCNYNEGAVRPCASSANAMLLGNECEFDYGYVKNGSFTKQHFYSTLSDSEKGPVMAVKREKGGADAFAYTMRYLNKEERCAIFTHMDKGNEKCELYMWDDFIEAPTEQCDQAYNRICKRTVTVYKEDCQAFA</sequence>